<accession>A0A2S4KPZ3</accession>
<feature type="compositionally biased region" description="Low complexity" evidence="1">
    <location>
        <begin position="58"/>
        <end position="72"/>
    </location>
</feature>
<dbReference type="Proteomes" id="UP000237481">
    <property type="component" value="Unassembled WGS sequence"/>
</dbReference>
<keyword evidence="3" id="KW-1185">Reference proteome</keyword>
<dbReference type="STRING" id="94208.A0A2S4KPZ3"/>
<evidence type="ECO:0000256" key="1">
    <source>
        <dbReference type="SAM" id="MobiDB-lite"/>
    </source>
</evidence>
<protein>
    <submittedName>
        <fullName evidence="2">Uncharacterized protein</fullName>
    </submittedName>
</protein>
<evidence type="ECO:0000313" key="2">
    <source>
        <dbReference type="EMBL" id="POR32263.1"/>
    </source>
</evidence>
<dbReference type="OrthoDB" id="5236024at2759"/>
<gene>
    <name evidence="2" type="ORF">TPAR_07527</name>
</gene>
<feature type="compositionally biased region" description="Basic and acidic residues" evidence="1">
    <location>
        <begin position="263"/>
        <end position="272"/>
    </location>
</feature>
<feature type="compositionally biased region" description="Basic and acidic residues" evidence="1">
    <location>
        <begin position="146"/>
        <end position="177"/>
    </location>
</feature>
<feature type="region of interest" description="Disordered" evidence="1">
    <location>
        <begin position="1"/>
        <end position="304"/>
    </location>
</feature>
<dbReference type="AlphaFoldDB" id="A0A2S4KPZ3"/>
<proteinExistence type="predicted"/>
<dbReference type="EMBL" id="PKSG01000886">
    <property type="protein sequence ID" value="POR32263.1"/>
    <property type="molecule type" value="Genomic_DNA"/>
</dbReference>
<feature type="region of interest" description="Disordered" evidence="1">
    <location>
        <begin position="546"/>
        <end position="579"/>
    </location>
</feature>
<feature type="compositionally biased region" description="Acidic residues" evidence="1">
    <location>
        <begin position="273"/>
        <end position="296"/>
    </location>
</feature>
<comment type="caution">
    <text evidence="2">The sequence shown here is derived from an EMBL/GenBank/DDBJ whole genome shotgun (WGS) entry which is preliminary data.</text>
</comment>
<name>A0A2S4KPZ3_9HYPO</name>
<evidence type="ECO:0000313" key="3">
    <source>
        <dbReference type="Proteomes" id="UP000237481"/>
    </source>
</evidence>
<feature type="compositionally biased region" description="Basic and acidic residues" evidence="1">
    <location>
        <begin position="73"/>
        <end position="84"/>
    </location>
</feature>
<organism evidence="2 3">
    <name type="scientific">Tolypocladium paradoxum</name>
    <dbReference type="NCBI Taxonomy" id="94208"/>
    <lineage>
        <taxon>Eukaryota</taxon>
        <taxon>Fungi</taxon>
        <taxon>Dikarya</taxon>
        <taxon>Ascomycota</taxon>
        <taxon>Pezizomycotina</taxon>
        <taxon>Sordariomycetes</taxon>
        <taxon>Hypocreomycetidae</taxon>
        <taxon>Hypocreales</taxon>
        <taxon>Ophiocordycipitaceae</taxon>
        <taxon>Tolypocladium</taxon>
    </lineage>
</organism>
<sequence>MLRSGPRSGLRSAATRGTEARPPGPRPQAASDEGDEGIAADVNRSRPPPSKQSTVSNRQTRQGGRQLRSRGLGPDEAKPKEQPPSKKRRAAIEVRLPPVKRRGGLRSGGAEAPRAIEPTEQDGDKSEDQGADEAPEDPMFYQTLNERSRAGLDATSRPDERQNDSREAEEQLQKELREQEEDTHMSGGSDDDAGDGRAKQPLGAPDPEAVGGLQHDRKRRRGKKAAQGTKAKARPERRSRQQQTGSVDLATPDEEQAAVSQTPEERGEGDERAENDEDANGEGDNDENEGDEEESGGQEPVDITSDGLRGMVKLMGHPGWTNEGKQYADELLRQEDESEKEWMDRNSTYLKGNGRCKRLYAEVHHLLKLCQGVPKPPDFGGQIGYFCEQKEAVEKAFNAIQASVDSIVANMDKSMTRSARNSDQRSTSAKKAVKSLYRRIIPLLVLCLQQAFLVGVADAIEDDTPEEGQFTACTIRPQLIITEWIVRLYDVLREELESNRPQAPTDSMKEQKILDTAAEKRRYLEKHVEKFHSRLKLAKAELKRRANAPRLRQQAIDKDRRAQAAREERERQVRESRDRQMQLFAESTQRMRAAERRDEYYEKHGWYLWEDERLLGMIQRVVSPEAVALQACLPRRSLEELKRRVDEIRDKSRRKIEAAGYRPPAWCYSRGD</sequence>
<feature type="compositionally biased region" description="Basic and acidic residues" evidence="1">
    <location>
        <begin position="555"/>
        <end position="579"/>
    </location>
</feature>
<reference evidence="2 3" key="1">
    <citation type="submission" date="2018-01" db="EMBL/GenBank/DDBJ databases">
        <title>Harnessing the power of phylogenomics to disentangle the directionality and signatures of interkingdom host jumping in the parasitic fungal genus Tolypocladium.</title>
        <authorList>
            <person name="Quandt C.A."/>
            <person name="Patterson W."/>
            <person name="Spatafora J.W."/>
        </authorList>
    </citation>
    <scope>NUCLEOTIDE SEQUENCE [LARGE SCALE GENOMIC DNA]</scope>
    <source>
        <strain evidence="2 3">NRBC 100945</strain>
    </source>
</reference>